<feature type="domain" description="VWFA" evidence="3">
    <location>
        <begin position="293"/>
        <end position="468"/>
    </location>
</feature>
<name>A0A368KTL6_9BACT</name>
<sequence>MTRTAHLATSFLATLCTLLLASGATAQALIVIHHPERPVPLPRPIPRPASQHPTESYKITKLEVNAKVKDQVAQVQVAQQFQNTGSRQMEVSFLFPLPYDGAIDSLTLMVDGKEFPAKLLEKEKAREIYNSIVRQNKDPALLEWAGTGMFQTSVFPVPAGASREVTITYSQLLKKDGRLTDFLFPLSTAKYTDRPVEKLKVRLSLEGSEKLKSIYSPTHNVDIERNGNKRAIVKYEADNVIPDSDFRLFFESSNNKLAASVLSYRPDKDEEGFFLLLATPPPQEAMQEPPKKTVLFVVDRSGSMAGEKFVQARQAAKYVLNHLNEQDLFNIIAYDSDVESFQPELQKANKKSVEEAIGFVDDLYAGGSTNIDGALSTAMKMVQDDDRPCYILFLSDGRPTHGETNEMKIVEHAKKQNAHHARMINVGVGYDVNSRLMDRLSSELKGQSQYVRPDEDLEEHVARLYRKINAPLMTDVKIKFDLERGGSKAVNRVLPKEVVDLFEGEQLVLVGRYKAWGDAKIIVSGKVNGETERFDFPAEFVHKSDDQSNAFVEKLWAIRRIGEIIDEMDLHGKNDELIEELVRLSTDHGILTPYTSFLADENQSLDSLAANRFGGQMSAEQSRELARKLGETSGRSAFSQRDAKSRYQNAQNLPQAQPAPGRIATSSSRRNRGRSGGMGGFGGGGFGGGGFGGGGFGGGGNGAEAANGVTVADTETDEVHVVDTVRIVGNRTLYYRDKTWIDEEAVAEAKKPQPNYVDVKRFSDAYFDLVAHNNKAENAVLSQQNDQETLVIKLRGKVYRIR</sequence>
<dbReference type="RefSeq" id="WP_114368434.1">
    <property type="nucleotide sequence ID" value="NZ_QPEX01000011.1"/>
</dbReference>
<evidence type="ECO:0000256" key="1">
    <source>
        <dbReference type="SAM" id="MobiDB-lite"/>
    </source>
</evidence>
<dbReference type="PANTHER" id="PTHR45737:SF6">
    <property type="entry name" value="VON WILLEBRAND FACTOR A DOMAIN-CONTAINING PROTEIN 5A"/>
    <property type="match status" value="1"/>
</dbReference>
<feature type="domain" description="VIT" evidence="4">
    <location>
        <begin position="43"/>
        <end position="171"/>
    </location>
</feature>
<dbReference type="Gene3D" id="2.60.40.3680">
    <property type="match status" value="1"/>
</dbReference>
<dbReference type="Gene3D" id="3.40.50.410">
    <property type="entry name" value="von Willebrand factor, type A domain"/>
    <property type="match status" value="1"/>
</dbReference>
<dbReference type="Pfam" id="PF00092">
    <property type="entry name" value="VWA"/>
    <property type="match status" value="1"/>
</dbReference>
<dbReference type="InterPro" id="IPR036465">
    <property type="entry name" value="vWFA_dom_sf"/>
</dbReference>
<dbReference type="InterPro" id="IPR002035">
    <property type="entry name" value="VWF_A"/>
</dbReference>
<dbReference type="PROSITE" id="PS51468">
    <property type="entry name" value="VIT"/>
    <property type="match status" value="1"/>
</dbReference>
<evidence type="ECO:0000259" key="4">
    <source>
        <dbReference type="PROSITE" id="PS51468"/>
    </source>
</evidence>
<dbReference type="PROSITE" id="PS50234">
    <property type="entry name" value="VWFA"/>
    <property type="match status" value="1"/>
</dbReference>
<keyword evidence="2" id="KW-0732">Signal</keyword>
<dbReference type="Pfam" id="PF08487">
    <property type="entry name" value="VIT"/>
    <property type="match status" value="1"/>
</dbReference>
<dbReference type="SMART" id="SM00609">
    <property type="entry name" value="VIT"/>
    <property type="match status" value="1"/>
</dbReference>
<feature type="region of interest" description="Disordered" evidence="1">
    <location>
        <begin position="619"/>
        <end position="681"/>
    </location>
</feature>
<dbReference type="AlphaFoldDB" id="A0A368KTL6"/>
<dbReference type="OrthoDB" id="9784383at2"/>
<proteinExistence type="predicted"/>
<evidence type="ECO:0000313" key="6">
    <source>
        <dbReference type="Proteomes" id="UP000253562"/>
    </source>
</evidence>
<evidence type="ECO:0000256" key="2">
    <source>
        <dbReference type="SAM" id="SignalP"/>
    </source>
</evidence>
<feature type="compositionally biased region" description="Low complexity" evidence="1">
    <location>
        <begin position="648"/>
        <end position="660"/>
    </location>
</feature>
<dbReference type="PANTHER" id="PTHR45737">
    <property type="entry name" value="VON WILLEBRAND FACTOR A DOMAIN-CONTAINING PROTEIN 5A"/>
    <property type="match status" value="1"/>
</dbReference>
<evidence type="ECO:0000313" key="5">
    <source>
        <dbReference type="EMBL" id="RCS53010.1"/>
    </source>
</evidence>
<gene>
    <name evidence="5" type="ORF">DTL42_09360</name>
</gene>
<accession>A0A368KTL6</accession>
<comment type="caution">
    <text evidence="5">The sequence shown here is derived from an EMBL/GenBank/DDBJ whole genome shotgun (WGS) entry which is preliminary data.</text>
</comment>
<evidence type="ECO:0000259" key="3">
    <source>
        <dbReference type="PROSITE" id="PS50234"/>
    </source>
</evidence>
<dbReference type="InterPro" id="IPR013694">
    <property type="entry name" value="VIT"/>
</dbReference>
<reference evidence="5 6" key="1">
    <citation type="submission" date="2018-07" db="EMBL/GenBank/DDBJ databases">
        <title>Comparative genomes isolates from brazilian mangrove.</title>
        <authorList>
            <person name="De Araujo J.E."/>
            <person name="Taketani R.G."/>
            <person name="Silva M.C.P."/>
            <person name="Lourenco M.V."/>
            <person name="Oliveira V.M."/>
            <person name="Andreote F.D."/>
        </authorList>
    </citation>
    <scope>NUCLEOTIDE SEQUENCE [LARGE SCALE GENOMIC DNA]</scope>
    <source>
        <strain evidence="5 6">HEX PRIS-MGV</strain>
    </source>
</reference>
<feature type="signal peptide" evidence="2">
    <location>
        <begin position="1"/>
        <end position="26"/>
    </location>
</feature>
<feature type="chain" id="PRO_5016729348" evidence="2">
    <location>
        <begin position="27"/>
        <end position="802"/>
    </location>
</feature>
<organism evidence="5 6">
    <name type="scientific">Bremerella cremea</name>
    <dbReference type="NCBI Taxonomy" id="1031537"/>
    <lineage>
        <taxon>Bacteria</taxon>
        <taxon>Pseudomonadati</taxon>
        <taxon>Planctomycetota</taxon>
        <taxon>Planctomycetia</taxon>
        <taxon>Pirellulales</taxon>
        <taxon>Pirellulaceae</taxon>
        <taxon>Bremerella</taxon>
    </lineage>
</organism>
<dbReference type="EMBL" id="QPEX01000011">
    <property type="protein sequence ID" value="RCS53010.1"/>
    <property type="molecule type" value="Genomic_DNA"/>
</dbReference>
<dbReference type="SUPFAM" id="SSF53300">
    <property type="entry name" value="vWA-like"/>
    <property type="match status" value="1"/>
</dbReference>
<feature type="compositionally biased region" description="Basic and acidic residues" evidence="1">
    <location>
        <begin position="621"/>
        <end position="630"/>
    </location>
</feature>
<protein>
    <submittedName>
        <fullName evidence="5">VWA domain-containing protein</fullName>
    </submittedName>
</protein>
<dbReference type="SMART" id="SM00327">
    <property type="entry name" value="VWA"/>
    <property type="match status" value="1"/>
</dbReference>
<dbReference type="Proteomes" id="UP000253562">
    <property type="component" value="Unassembled WGS sequence"/>
</dbReference>